<keyword evidence="2" id="KW-1185">Reference proteome</keyword>
<protein>
    <submittedName>
        <fullName evidence="1">Uncharacterized protein</fullName>
    </submittedName>
</protein>
<accession>A0ACB9P2Q9</accession>
<evidence type="ECO:0000313" key="1">
    <source>
        <dbReference type="EMBL" id="KAI4342079.1"/>
    </source>
</evidence>
<sequence length="218" mass="24415">MAPNPNKENVWQVDLSDDNMIAAGGRGSKETIPFRWSVRLSVARRVARALEYLHINTKQTNMNSPPHGILKSANVLIDENHMVLVADYGLTTLVGLPMVAQSMISFRSPEYISTKRVSRKTDMWSFGCLLLELLTGRVSVNSGPQGVYGMELCAWVHRAVREEWTAETFDQEIVAQRNASVGMVRLLQVAVKCCERLPDKRPEISEVESIKVVADFRG</sequence>
<evidence type="ECO:0000313" key="2">
    <source>
        <dbReference type="Proteomes" id="UP001057402"/>
    </source>
</evidence>
<gene>
    <name evidence="1" type="ORF">MLD38_026738</name>
</gene>
<dbReference type="EMBL" id="CM042886">
    <property type="protein sequence ID" value="KAI4342079.1"/>
    <property type="molecule type" value="Genomic_DNA"/>
</dbReference>
<proteinExistence type="predicted"/>
<dbReference type="Proteomes" id="UP001057402">
    <property type="component" value="Chromosome 7"/>
</dbReference>
<name>A0ACB9P2Q9_9MYRT</name>
<reference evidence="2" key="1">
    <citation type="journal article" date="2023" name="Front. Plant Sci.">
        <title>Chromosomal-level genome assembly of Melastoma candidum provides insights into trichome evolution.</title>
        <authorList>
            <person name="Zhong Y."/>
            <person name="Wu W."/>
            <person name="Sun C."/>
            <person name="Zou P."/>
            <person name="Liu Y."/>
            <person name="Dai S."/>
            <person name="Zhou R."/>
        </authorList>
    </citation>
    <scope>NUCLEOTIDE SEQUENCE [LARGE SCALE GENOMIC DNA]</scope>
</reference>
<comment type="caution">
    <text evidence="1">The sequence shown here is derived from an EMBL/GenBank/DDBJ whole genome shotgun (WGS) entry which is preliminary data.</text>
</comment>
<organism evidence="1 2">
    <name type="scientific">Melastoma candidum</name>
    <dbReference type="NCBI Taxonomy" id="119954"/>
    <lineage>
        <taxon>Eukaryota</taxon>
        <taxon>Viridiplantae</taxon>
        <taxon>Streptophyta</taxon>
        <taxon>Embryophyta</taxon>
        <taxon>Tracheophyta</taxon>
        <taxon>Spermatophyta</taxon>
        <taxon>Magnoliopsida</taxon>
        <taxon>eudicotyledons</taxon>
        <taxon>Gunneridae</taxon>
        <taxon>Pentapetalae</taxon>
        <taxon>rosids</taxon>
        <taxon>malvids</taxon>
        <taxon>Myrtales</taxon>
        <taxon>Melastomataceae</taxon>
        <taxon>Melastomatoideae</taxon>
        <taxon>Melastomateae</taxon>
        <taxon>Melastoma</taxon>
    </lineage>
</organism>